<dbReference type="PANTHER" id="PTHR43760:SF1">
    <property type="entry name" value="ENDORIBONUCLEASE L-PSP_CHORISMATE MUTASE-LIKE DOMAIN-CONTAINING PROTEIN"/>
    <property type="match status" value="1"/>
</dbReference>
<evidence type="ECO:0000313" key="4">
    <source>
        <dbReference type="Proteomes" id="UP000013909"/>
    </source>
</evidence>
<dbReference type="InterPro" id="IPR035959">
    <property type="entry name" value="RutC-like_sf"/>
</dbReference>
<keyword evidence="1" id="KW-0732">Signal</keyword>
<dbReference type="Pfam" id="PF14588">
    <property type="entry name" value="YjgF_endoribonc"/>
    <property type="match status" value="1"/>
</dbReference>
<dbReference type="SUPFAM" id="SSF55298">
    <property type="entry name" value="YjgF-like"/>
    <property type="match status" value="1"/>
</dbReference>
<dbReference type="Proteomes" id="UP000013909">
    <property type="component" value="Unassembled WGS sequence"/>
</dbReference>
<feature type="chain" id="PRO_5004461770" evidence="1">
    <location>
        <begin position="23"/>
        <end position="179"/>
    </location>
</feature>
<dbReference type="PATRIC" id="fig|1288963.3.peg.4335"/>
<feature type="domain" description="Endoribonuclease L-PSP/chorismate mutase-like" evidence="2">
    <location>
        <begin position="36"/>
        <end position="156"/>
    </location>
</feature>
<dbReference type="AlphaFoldDB" id="R7ZM47"/>
<dbReference type="PANTHER" id="PTHR43760">
    <property type="entry name" value="ENDORIBONUCLEASE-RELATED"/>
    <property type="match status" value="1"/>
</dbReference>
<comment type="caution">
    <text evidence="3">The sequence shown here is derived from an EMBL/GenBank/DDBJ whole genome shotgun (WGS) entry which is preliminary data.</text>
</comment>
<organism evidence="3 4">
    <name type="scientific">Lunatimonas lonarensis</name>
    <dbReference type="NCBI Taxonomy" id="1232681"/>
    <lineage>
        <taxon>Bacteria</taxon>
        <taxon>Pseudomonadati</taxon>
        <taxon>Bacteroidota</taxon>
        <taxon>Cytophagia</taxon>
        <taxon>Cytophagales</taxon>
        <taxon>Cyclobacteriaceae</taxon>
    </lineage>
</organism>
<dbReference type="InterPro" id="IPR013813">
    <property type="entry name" value="Endoribo_LPSP/chorism_mut-like"/>
</dbReference>
<feature type="signal peptide" evidence="1">
    <location>
        <begin position="1"/>
        <end position="22"/>
    </location>
</feature>
<dbReference type="STRING" id="1232681.ADIS_4347"/>
<dbReference type="CDD" id="cd02199">
    <property type="entry name" value="YjgF_YER057c_UK114_like_1"/>
    <property type="match status" value="1"/>
</dbReference>
<keyword evidence="4" id="KW-1185">Reference proteome</keyword>
<evidence type="ECO:0000313" key="3">
    <source>
        <dbReference type="EMBL" id="EON75176.1"/>
    </source>
</evidence>
<proteinExistence type="predicted"/>
<reference evidence="3 4" key="1">
    <citation type="submission" date="2013-02" db="EMBL/GenBank/DDBJ databases">
        <title>A novel strain isolated from Lonar lake, Maharashtra, India.</title>
        <authorList>
            <person name="Singh A."/>
        </authorList>
    </citation>
    <scope>NUCLEOTIDE SEQUENCE [LARGE SCALE GENOMIC DNA]</scope>
    <source>
        <strain evidence="3 4">AK24</strain>
    </source>
</reference>
<evidence type="ECO:0000259" key="2">
    <source>
        <dbReference type="Pfam" id="PF14588"/>
    </source>
</evidence>
<accession>R7ZM47</accession>
<dbReference type="Gene3D" id="3.30.1330.40">
    <property type="entry name" value="RutC-like"/>
    <property type="match status" value="1"/>
</dbReference>
<sequence length="179" mass="18913">MKLSLLTTIACLFLGTASMLYAQGTYDPEKKLADMGITLVPKGPGASNIVPAVRTGNLVFLSGHGPMQADGTNMTGKLGADLTVAQGREAARLTGIQLLNALKYEIGDLKKVKRIVKVLGMVNSTPDFVESPAVIHGFTDFMVEVFGPERGKHARSAVGMVSLPGGIAVEIEMIVEVED</sequence>
<gene>
    <name evidence="3" type="ORF">ADIS_4347</name>
</gene>
<protein>
    <submittedName>
        <fullName evidence="3">Endoribonuclease L-PSP</fullName>
    </submittedName>
</protein>
<evidence type="ECO:0000256" key="1">
    <source>
        <dbReference type="SAM" id="SignalP"/>
    </source>
</evidence>
<dbReference type="OrthoDB" id="9806350at2"/>
<dbReference type="EMBL" id="AQHR01000110">
    <property type="protein sequence ID" value="EON75176.1"/>
    <property type="molecule type" value="Genomic_DNA"/>
</dbReference>
<name>R7ZM47_9BACT</name>
<dbReference type="RefSeq" id="WP_010856460.1">
    <property type="nucleotide sequence ID" value="NZ_AQHR01000110.1"/>
</dbReference>